<feature type="region of interest" description="Disordered" evidence="1">
    <location>
        <begin position="32"/>
        <end position="101"/>
    </location>
</feature>
<accession>A0AAD6UP22</accession>
<dbReference type="EMBL" id="JARJCW010000129">
    <property type="protein sequence ID" value="KAJ7191705.1"/>
    <property type="molecule type" value="Genomic_DNA"/>
</dbReference>
<gene>
    <name evidence="3" type="ORF">GGX14DRAFT_406946</name>
</gene>
<keyword evidence="2" id="KW-0812">Transmembrane</keyword>
<evidence type="ECO:0000256" key="2">
    <source>
        <dbReference type="SAM" id="Phobius"/>
    </source>
</evidence>
<proteinExistence type="predicted"/>
<comment type="caution">
    <text evidence="3">The sequence shown here is derived from an EMBL/GenBank/DDBJ whole genome shotgun (WGS) entry which is preliminary data.</text>
</comment>
<sequence>MRSRSPHRHVVRIAWGGCPHVPLPCPARSLLVTGSSDASDNASSTSGDGTWVSGGGWGEFDPDSMNGWGTPEWDGWGTAGWDPPDAPSQADVPAQPGQTTNAGWASAGAAAAGTTLAILAFGIIIRVALIFL</sequence>
<organism evidence="3 4">
    <name type="scientific">Mycena pura</name>
    <dbReference type="NCBI Taxonomy" id="153505"/>
    <lineage>
        <taxon>Eukaryota</taxon>
        <taxon>Fungi</taxon>
        <taxon>Dikarya</taxon>
        <taxon>Basidiomycota</taxon>
        <taxon>Agaricomycotina</taxon>
        <taxon>Agaricomycetes</taxon>
        <taxon>Agaricomycetidae</taxon>
        <taxon>Agaricales</taxon>
        <taxon>Marasmiineae</taxon>
        <taxon>Mycenaceae</taxon>
        <taxon>Mycena</taxon>
    </lineage>
</organism>
<evidence type="ECO:0000313" key="3">
    <source>
        <dbReference type="EMBL" id="KAJ7191705.1"/>
    </source>
</evidence>
<feature type="transmembrane region" description="Helical" evidence="2">
    <location>
        <begin position="109"/>
        <end position="131"/>
    </location>
</feature>
<dbReference type="Proteomes" id="UP001219525">
    <property type="component" value="Unassembled WGS sequence"/>
</dbReference>
<evidence type="ECO:0000313" key="4">
    <source>
        <dbReference type="Proteomes" id="UP001219525"/>
    </source>
</evidence>
<evidence type="ECO:0000256" key="1">
    <source>
        <dbReference type="SAM" id="MobiDB-lite"/>
    </source>
</evidence>
<reference evidence="3" key="1">
    <citation type="submission" date="2023-03" db="EMBL/GenBank/DDBJ databases">
        <title>Massive genome expansion in bonnet fungi (Mycena s.s.) driven by repeated elements and novel gene families across ecological guilds.</title>
        <authorList>
            <consortium name="Lawrence Berkeley National Laboratory"/>
            <person name="Harder C.B."/>
            <person name="Miyauchi S."/>
            <person name="Viragh M."/>
            <person name="Kuo A."/>
            <person name="Thoen E."/>
            <person name="Andreopoulos B."/>
            <person name="Lu D."/>
            <person name="Skrede I."/>
            <person name="Drula E."/>
            <person name="Henrissat B."/>
            <person name="Morin E."/>
            <person name="Kohler A."/>
            <person name="Barry K."/>
            <person name="LaButti K."/>
            <person name="Morin E."/>
            <person name="Salamov A."/>
            <person name="Lipzen A."/>
            <person name="Mereny Z."/>
            <person name="Hegedus B."/>
            <person name="Baldrian P."/>
            <person name="Stursova M."/>
            <person name="Weitz H."/>
            <person name="Taylor A."/>
            <person name="Grigoriev I.V."/>
            <person name="Nagy L.G."/>
            <person name="Martin F."/>
            <person name="Kauserud H."/>
        </authorList>
    </citation>
    <scope>NUCLEOTIDE SEQUENCE</scope>
    <source>
        <strain evidence="3">9144</strain>
    </source>
</reference>
<protein>
    <submittedName>
        <fullName evidence="3">Uncharacterized protein</fullName>
    </submittedName>
</protein>
<dbReference type="AlphaFoldDB" id="A0AAD6UP22"/>
<keyword evidence="2" id="KW-0472">Membrane</keyword>
<keyword evidence="2" id="KW-1133">Transmembrane helix</keyword>
<name>A0AAD6UP22_9AGAR</name>
<feature type="compositionally biased region" description="Low complexity" evidence="1">
    <location>
        <begin position="33"/>
        <end position="51"/>
    </location>
</feature>
<keyword evidence="4" id="KW-1185">Reference proteome</keyword>